<name>A0A2N3YLF3_9MICO</name>
<organism evidence="1 2">
    <name type="scientific">Phycicoccus duodecadis</name>
    <dbReference type="NCBI Taxonomy" id="173053"/>
    <lineage>
        <taxon>Bacteria</taxon>
        <taxon>Bacillati</taxon>
        <taxon>Actinomycetota</taxon>
        <taxon>Actinomycetes</taxon>
        <taxon>Micrococcales</taxon>
        <taxon>Intrasporangiaceae</taxon>
        <taxon>Phycicoccus</taxon>
    </lineage>
</organism>
<reference evidence="1 2" key="1">
    <citation type="submission" date="2017-12" db="EMBL/GenBank/DDBJ databases">
        <title>Sequencing the genomes of 1000 Actinobacteria strains.</title>
        <authorList>
            <person name="Klenk H.-P."/>
        </authorList>
    </citation>
    <scope>NUCLEOTIDE SEQUENCE [LARGE SCALE GENOMIC DNA]</scope>
    <source>
        <strain evidence="1 2">DSM 12806</strain>
    </source>
</reference>
<dbReference type="RefSeq" id="WP_170062505.1">
    <property type="nucleotide sequence ID" value="NZ_PJNE01000001.1"/>
</dbReference>
<dbReference type="AlphaFoldDB" id="A0A2N3YLF3"/>
<protein>
    <submittedName>
        <fullName evidence="1">Uncharacterized protein</fullName>
    </submittedName>
</protein>
<keyword evidence="2" id="KW-1185">Reference proteome</keyword>
<comment type="caution">
    <text evidence="1">The sequence shown here is derived from an EMBL/GenBank/DDBJ whole genome shotgun (WGS) entry which is preliminary data.</text>
</comment>
<sequence length="55" mass="6020">MPPIKKIVLWLLVIFLLYAILTSPTEAANIFGAAWNVITNGVSNIGKFFDSLLKG</sequence>
<dbReference type="Proteomes" id="UP000233781">
    <property type="component" value="Unassembled WGS sequence"/>
</dbReference>
<evidence type="ECO:0000313" key="1">
    <source>
        <dbReference type="EMBL" id="PKW27639.1"/>
    </source>
</evidence>
<accession>A0A2N3YLF3</accession>
<proteinExistence type="predicted"/>
<evidence type="ECO:0000313" key="2">
    <source>
        <dbReference type="Proteomes" id="UP000233781"/>
    </source>
</evidence>
<dbReference type="EMBL" id="PJNE01000001">
    <property type="protein sequence ID" value="PKW27639.1"/>
    <property type="molecule type" value="Genomic_DNA"/>
</dbReference>
<gene>
    <name evidence="1" type="ORF">ATL31_2490</name>
</gene>